<feature type="domain" description="Aminoglycoside phosphotransferase" evidence="2">
    <location>
        <begin position="19"/>
        <end position="243"/>
    </location>
</feature>
<evidence type="ECO:0000313" key="4">
    <source>
        <dbReference type="Proteomes" id="UP000276770"/>
    </source>
</evidence>
<dbReference type="InterPro" id="IPR011009">
    <property type="entry name" value="Kinase-like_dom_sf"/>
</dbReference>
<reference evidence="3 4" key="1">
    <citation type="submission" date="2018-10" db="EMBL/GenBank/DDBJ databases">
        <title>Falsibacillus sp. genome draft.</title>
        <authorList>
            <person name="Shi S."/>
        </authorList>
    </citation>
    <scope>NUCLEOTIDE SEQUENCE [LARGE SCALE GENOMIC DNA]</scope>
    <source>
        <strain evidence="3 4">GY 10110</strain>
    </source>
</reference>
<dbReference type="PANTHER" id="PTHR41283:SF1">
    <property type="entry name" value="AMINOGLYCOSIDE PHOSPHOTRANSFERASE DOMAIN-CONTAINING PROTEIN"/>
    <property type="match status" value="1"/>
</dbReference>
<proteinExistence type="predicted"/>
<keyword evidence="1" id="KW-0472">Membrane</keyword>
<dbReference type="Proteomes" id="UP000276770">
    <property type="component" value="Unassembled WGS sequence"/>
</dbReference>
<dbReference type="InterPro" id="IPR002575">
    <property type="entry name" value="Aminoglycoside_PTrfase"/>
</dbReference>
<keyword evidence="1" id="KW-1133">Transmembrane helix</keyword>
<feature type="transmembrane region" description="Helical" evidence="1">
    <location>
        <begin position="250"/>
        <end position="269"/>
    </location>
</feature>
<dbReference type="Pfam" id="PF01636">
    <property type="entry name" value="APH"/>
    <property type="match status" value="1"/>
</dbReference>
<dbReference type="GO" id="GO:0016740">
    <property type="term" value="F:transferase activity"/>
    <property type="evidence" value="ECO:0007669"/>
    <property type="project" value="UniProtKB-KW"/>
</dbReference>
<dbReference type="AlphaFoldDB" id="A0A3L7JVV8"/>
<comment type="caution">
    <text evidence="3">The sequence shown here is derived from an EMBL/GenBank/DDBJ whole genome shotgun (WGS) entry which is preliminary data.</text>
</comment>
<evidence type="ECO:0000313" key="3">
    <source>
        <dbReference type="EMBL" id="RLQ94249.1"/>
    </source>
</evidence>
<evidence type="ECO:0000256" key="1">
    <source>
        <dbReference type="SAM" id="Phobius"/>
    </source>
</evidence>
<evidence type="ECO:0000259" key="2">
    <source>
        <dbReference type="Pfam" id="PF01636"/>
    </source>
</evidence>
<dbReference type="OrthoDB" id="334783at2"/>
<name>A0A3L7JVV8_9BACI</name>
<keyword evidence="3" id="KW-0808">Transferase</keyword>
<accession>A0A3L7JVV8</accession>
<dbReference type="EMBL" id="RCVZ01000010">
    <property type="protein sequence ID" value="RLQ94249.1"/>
    <property type="molecule type" value="Genomic_DNA"/>
</dbReference>
<organism evidence="3 4">
    <name type="scientific">Falsibacillus albus</name>
    <dbReference type="NCBI Taxonomy" id="2478915"/>
    <lineage>
        <taxon>Bacteria</taxon>
        <taxon>Bacillati</taxon>
        <taxon>Bacillota</taxon>
        <taxon>Bacilli</taxon>
        <taxon>Bacillales</taxon>
        <taxon>Bacillaceae</taxon>
        <taxon>Falsibacillus</taxon>
    </lineage>
</organism>
<gene>
    <name evidence="3" type="ORF">D9X91_14385</name>
</gene>
<dbReference type="RefSeq" id="WP_121681340.1">
    <property type="nucleotide sequence ID" value="NZ_RCVZ01000010.1"/>
</dbReference>
<keyword evidence="1" id="KW-0812">Transmembrane</keyword>
<dbReference type="PANTHER" id="PTHR41283">
    <property type="entry name" value="AMINOGLYCOSIDE PHOSPHOTRANSFERASE"/>
    <property type="match status" value="1"/>
</dbReference>
<dbReference type="Gene3D" id="3.90.1200.10">
    <property type="match status" value="1"/>
</dbReference>
<dbReference type="SUPFAM" id="SSF56112">
    <property type="entry name" value="Protein kinase-like (PK-like)"/>
    <property type="match status" value="1"/>
</dbReference>
<sequence length="321" mass="37532">MDVIKLIKDSSKIVRQADTIKAINQGFYTDEKYVLSLNNDRYLLRVGNAEVFKRKVVEFEILQEMHRTGIQTPLPIEKRILDEKGIYYTIYSFIEGDDAATIIHELNETEQYLLGIEAGNELARMNKFHAPSNVEPWYDRALRKHERYVQAYQTCGIHVDGDEEILECIENNKHLLQGRPNRFQHDDFHLGNIIVKNKKYAGAIDFSNFDWGDPVHDFVKVALFTSEVSVPFSVGQVKGYFAEGAPEDFWSLYAVYTAMSIFSSIVWVLKFDPKNTEEMVQRLRRVIIDHDGFKRTRPKWFREQLMEGEDTLLRRRSSYET</sequence>
<keyword evidence="4" id="KW-1185">Reference proteome</keyword>
<protein>
    <submittedName>
        <fullName evidence="3">Aminoglycoside phosphotransferase family protein</fullName>
    </submittedName>
</protein>